<reference evidence="1" key="1">
    <citation type="submission" date="2004-06" db="EMBL/GenBank/DDBJ databases">
        <title>Analysis and comparison of biosynthetic gene clusters for the 2-deoxy-inosamine containing aminoglycoside antibiotics ribostamycin, neomycin, lividomycin, paromomycin and butirosin.</title>
        <authorList>
            <person name="Aboshanab K."/>
            <person name="Schmidt-Beissner H."/>
            <person name="Wehmeier U."/>
            <person name="Piepersberg W."/>
            <person name="Welzel K."/>
            <person name="Vente A."/>
        </authorList>
    </citation>
    <scope>NUCLEOTIDE SEQUENCE</scope>
    <source>
        <strain evidence="1">NRRL B-11466</strain>
    </source>
</reference>
<name>Q2MFE0_STRRI</name>
<dbReference type="AlphaFoldDB" id="Q2MFE0"/>
<accession>Q2MFE0</accession>
<evidence type="ECO:0000313" key="1">
    <source>
        <dbReference type="EMBL" id="CAG34013.1"/>
    </source>
</evidence>
<organism evidence="1">
    <name type="scientific">Streptomyces ribosidificus</name>
    <dbReference type="NCBI Taxonomy" id="80859"/>
    <lineage>
        <taxon>Bacteria</taxon>
        <taxon>Bacillati</taxon>
        <taxon>Actinomycetota</taxon>
        <taxon>Actinomycetes</taxon>
        <taxon>Kitasatosporales</taxon>
        <taxon>Streptomycetaceae</taxon>
        <taxon>Streptomyces</taxon>
    </lineage>
</organism>
<proteinExistence type="predicted"/>
<protein>
    <submittedName>
        <fullName evidence="1">Uncharacterized protein</fullName>
    </submittedName>
</protein>
<sequence length="288" mass="31778">MRGSPQAWREAAGGLQHRADPVRLRLPLPVGEDEVMQEKRAEEYGRCATVLDVDFQVPGAAAIFDQALTNGLAAIVAHTWPGEETEKRRNGEHRLKAASQLLKVIAEKCDEAQEGIRLVPDSADEPKVAVDVAALSDALEQTQRVRHARGVGEIEQRHVAALLELDGHSCLRQVSEERRESDWVKHQIQDRYERLRAQDYLELIGEDEADRRIALAADHRPSHPDDLIDGMDVTDCPVCGREALAVTGIDDFGAGYGPGTCLVCSYVRSPAAAHDLALNHMLARHQDD</sequence>
<dbReference type="EMBL" id="AJ744850">
    <property type="protein sequence ID" value="CAG34013.1"/>
    <property type="molecule type" value="Genomic_DNA"/>
</dbReference>